<evidence type="ECO:0000256" key="14">
    <source>
        <dbReference type="ARBA" id="ARBA00049007"/>
    </source>
</evidence>
<sequence>MTTLPTPAMRPARPEFSSGPCAKRPGWNPQALQNAVLGRSHRSKPGKARIQDAINRTRAVLEVPDDFLIGIVPGSDTGAVEMALWSMLGPKPIQLLAFESFGKDWVTDVVKQLKLPAEVLDAPYGQLPDVSKVRADADLVFTWNGTTSGVRVPNADFISADREGIVICDATSAAFAQSLDWTKLDVVTFSWQKALGGEAAHGVLILSPRAVARLESYTPAWPMPKLFRMTKANKDGGNKVSLDIFEGATINTPSMLCVEDAIDALKWAEGIGGLAEMRRRADANLAVLAEWVEKTAWVEFLAADPAIRSNTSVCLKVVDPRVTGLSDDAQADFAKKLAAALEKEGVALDVGGYRDAPPGLRIWCGATVETSDLEALTPWLDWAFAKTAADLQAA</sequence>
<dbReference type="SUPFAM" id="SSF53383">
    <property type="entry name" value="PLP-dependent transferases"/>
    <property type="match status" value="1"/>
</dbReference>
<evidence type="ECO:0000256" key="1">
    <source>
        <dbReference type="ARBA" id="ARBA00001933"/>
    </source>
</evidence>
<dbReference type="PANTHER" id="PTHR21152">
    <property type="entry name" value="AMINOTRANSFERASE CLASS V"/>
    <property type="match status" value="1"/>
</dbReference>
<keyword evidence="6 17" id="KW-0032">Aminotransferase</keyword>
<evidence type="ECO:0000256" key="10">
    <source>
        <dbReference type="ARBA" id="ARBA00023096"/>
    </source>
</evidence>
<evidence type="ECO:0000256" key="12">
    <source>
        <dbReference type="ARBA" id="ARBA00031421"/>
    </source>
</evidence>
<keyword evidence="5" id="KW-0963">Cytoplasm</keyword>
<feature type="domain" description="Aminotransferase class V" evidence="16">
    <location>
        <begin position="139"/>
        <end position="347"/>
    </location>
</feature>
<evidence type="ECO:0000256" key="4">
    <source>
        <dbReference type="ARBA" id="ARBA00013030"/>
    </source>
</evidence>
<dbReference type="Proteomes" id="UP001597216">
    <property type="component" value="Unassembled WGS sequence"/>
</dbReference>
<dbReference type="EC" id="2.6.1.52" evidence="4"/>
<accession>A0ABW3T7J3</accession>
<dbReference type="RefSeq" id="WP_374343548.1">
    <property type="nucleotide sequence ID" value="NZ_JBHTLQ010000047.1"/>
</dbReference>
<dbReference type="InterPro" id="IPR015424">
    <property type="entry name" value="PyrdxlP-dep_Trfase"/>
</dbReference>
<dbReference type="PIRSF" id="PIRSF000525">
    <property type="entry name" value="SerC"/>
    <property type="match status" value="1"/>
</dbReference>
<evidence type="ECO:0000256" key="3">
    <source>
        <dbReference type="ARBA" id="ARBA00006904"/>
    </source>
</evidence>
<dbReference type="InterPro" id="IPR015422">
    <property type="entry name" value="PyrdxlP-dep_Trfase_small"/>
</dbReference>
<reference evidence="18" key="1">
    <citation type="journal article" date="2019" name="Int. J. Syst. Evol. Microbiol.">
        <title>The Global Catalogue of Microorganisms (GCM) 10K type strain sequencing project: providing services to taxonomists for standard genome sequencing and annotation.</title>
        <authorList>
            <consortium name="The Broad Institute Genomics Platform"/>
            <consortium name="The Broad Institute Genome Sequencing Center for Infectious Disease"/>
            <person name="Wu L."/>
            <person name="Ma J."/>
        </authorList>
    </citation>
    <scope>NUCLEOTIDE SEQUENCE [LARGE SCALE GENOMIC DNA]</scope>
    <source>
        <strain evidence="18">CCUG 55074</strain>
    </source>
</reference>
<dbReference type="EMBL" id="JBHTLQ010000047">
    <property type="protein sequence ID" value="MFD1192221.1"/>
    <property type="molecule type" value="Genomic_DNA"/>
</dbReference>
<dbReference type="NCBIfam" id="NF002841">
    <property type="entry name" value="PRK03080.1-2"/>
    <property type="match status" value="1"/>
</dbReference>
<name>A0ABW3T7J3_9CAUL</name>
<dbReference type="InterPro" id="IPR000192">
    <property type="entry name" value="Aminotrans_V_dom"/>
</dbReference>
<keyword evidence="7" id="KW-0028">Amino-acid biosynthesis</keyword>
<evidence type="ECO:0000256" key="15">
    <source>
        <dbReference type="SAM" id="MobiDB-lite"/>
    </source>
</evidence>
<keyword evidence="9" id="KW-0663">Pyridoxal phosphate</keyword>
<comment type="similarity">
    <text evidence="3">Belongs to the class-V pyridoxal-phosphate-dependent aminotransferase family. SerC subfamily.</text>
</comment>
<evidence type="ECO:0000256" key="11">
    <source>
        <dbReference type="ARBA" id="ARBA00023299"/>
    </source>
</evidence>
<evidence type="ECO:0000259" key="16">
    <source>
        <dbReference type="Pfam" id="PF00266"/>
    </source>
</evidence>
<comment type="catalytic activity">
    <reaction evidence="14">
        <text>O-phospho-L-serine + 2-oxoglutarate = 3-phosphooxypyruvate + L-glutamate</text>
        <dbReference type="Rhea" id="RHEA:14329"/>
        <dbReference type="ChEBI" id="CHEBI:16810"/>
        <dbReference type="ChEBI" id="CHEBI:18110"/>
        <dbReference type="ChEBI" id="CHEBI:29985"/>
        <dbReference type="ChEBI" id="CHEBI:57524"/>
        <dbReference type="EC" id="2.6.1.52"/>
    </reaction>
</comment>
<evidence type="ECO:0000256" key="5">
    <source>
        <dbReference type="ARBA" id="ARBA00022490"/>
    </source>
</evidence>
<dbReference type="InterPro" id="IPR006271">
    <property type="entry name" value="Pser_aminoTfrase_methanosarc"/>
</dbReference>
<evidence type="ECO:0000256" key="9">
    <source>
        <dbReference type="ARBA" id="ARBA00022898"/>
    </source>
</evidence>
<gene>
    <name evidence="17" type="ORF">ACFQ27_16660</name>
</gene>
<dbReference type="InterPro" id="IPR022278">
    <property type="entry name" value="Pser_aminoTfrase"/>
</dbReference>
<keyword evidence="8 17" id="KW-0808">Transferase</keyword>
<evidence type="ECO:0000313" key="18">
    <source>
        <dbReference type="Proteomes" id="UP001597216"/>
    </source>
</evidence>
<protein>
    <recommendedName>
        <fullName evidence="4">phosphoserine transaminase</fullName>
        <ecNumber evidence="4">2.6.1.52</ecNumber>
    </recommendedName>
    <alternativeName>
        <fullName evidence="12">Phosphohydroxythreonine aminotransferase</fullName>
    </alternativeName>
</protein>
<dbReference type="Pfam" id="PF00266">
    <property type="entry name" value="Aminotran_5"/>
    <property type="match status" value="1"/>
</dbReference>
<evidence type="ECO:0000256" key="2">
    <source>
        <dbReference type="ARBA" id="ARBA00005099"/>
    </source>
</evidence>
<keyword evidence="11" id="KW-0718">Serine biosynthesis</keyword>
<dbReference type="Gene3D" id="3.40.640.10">
    <property type="entry name" value="Type I PLP-dependent aspartate aminotransferase-like (Major domain)"/>
    <property type="match status" value="1"/>
</dbReference>
<evidence type="ECO:0000256" key="13">
    <source>
        <dbReference type="ARBA" id="ARBA00047630"/>
    </source>
</evidence>
<evidence type="ECO:0000256" key="6">
    <source>
        <dbReference type="ARBA" id="ARBA00022576"/>
    </source>
</evidence>
<comment type="caution">
    <text evidence="17">The sequence shown here is derived from an EMBL/GenBank/DDBJ whole genome shotgun (WGS) entry which is preliminary data.</text>
</comment>
<dbReference type="PANTHER" id="PTHR21152:SF40">
    <property type="entry name" value="ALANINE--GLYOXYLATE AMINOTRANSFERASE"/>
    <property type="match status" value="1"/>
</dbReference>
<feature type="region of interest" description="Disordered" evidence="15">
    <location>
        <begin position="1"/>
        <end position="26"/>
    </location>
</feature>
<evidence type="ECO:0000256" key="8">
    <source>
        <dbReference type="ARBA" id="ARBA00022679"/>
    </source>
</evidence>
<evidence type="ECO:0000256" key="7">
    <source>
        <dbReference type="ARBA" id="ARBA00022605"/>
    </source>
</evidence>
<dbReference type="Gene3D" id="3.90.1150.10">
    <property type="entry name" value="Aspartate Aminotransferase, domain 1"/>
    <property type="match status" value="1"/>
</dbReference>
<comment type="cofactor">
    <cofactor evidence="1">
        <name>pyridoxal 5'-phosphate</name>
        <dbReference type="ChEBI" id="CHEBI:597326"/>
    </cofactor>
</comment>
<comment type="pathway">
    <text evidence="2">Amino-acid biosynthesis; L-serine biosynthesis; L-serine from 3-phospho-D-glycerate: step 2/3.</text>
</comment>
<dbReference type="CDD" id="cd01494">
    <property type="entry name" value="AAT_I"/>
    <property type="match status" value="1"/>
</dbReference>
<keyword evidence="10" id="KW-0664">Pyridoxine biosynthesis</keyword>
<dbReference type="GO" id="GO:0004648">
    <property type="term" value="F:O-phospho-L-serine:2-oxoglutarate aminotransferase activity"/>
    <property type="evidence" value="ECO:0007669"/>
    <property type="project" value="UniProtKB-EC"/>
</dbReference>
<proteinExistence type="inferred from homology"/>
<dbReference type="InterPro" id="IPR015421">
    <property type="entry name" value="PyrdxlP-dep_Trfase_major"/>
</dbReference>
<keyword evidence="18" id="KW-1185">Reference proteome</keyword>
<comment type="catalytic activity">
    <reaction evidence="13">
        <text>4-(phosphooxy)-L-threonine + 2-oxoglutarate = (R)-3-hydroxy-2-oxo-4-phosphooxybutanoate + L-glutamate</text>
        <dbReference type="Rhea" id="RHEA:16573"/>
        <dbReference type="ChEBI" id="CHEBI:16810"/>
        <dbReference type="ChEBI" id="CHEBI:29985"/>
        <dbReference type="ChEBI" id="CHEBI:58452"/>
        <dbReference type="ChEBI" id="CHEBI:58538"/>
        <dbReference type="EC" id="2.6.1.52"/>
    </reaction>
</comment>
<organism evidence="17 18">
    <name type="scientific">Phenylobacterium conjunctum</name>
    <dbReference type="NCBI Taxonomy" id="1298959"/>
    <lineage>
        <taxon>Bacteria</taxon>
        <taxon>Pseudomonadati</taxon>
        <taxon>Pseudomonadota</taxon>
        <taxon>Alphaproteobacteria</taxon>
        <taxon>Caulobacterales</taxon>
        <taxon>Caulobacteraceae</taxon>
        <taxon>Phenylobacterium</taxon>
    </lineage>
</organism>
<evidence type="ECO:0000313" key="17">
    <source>
        <dbReference type="EMBL" id="MFD1192221.1"/>
    </source>
</evidence>
<dbReference type="NCBIfam" id="TIGR01365">
    <property type="entry name" value="serC_2"/>
    <property type="match status" value="1"/>
</dbReference>